<dbReference type="AlphaFoldDB" id="A0A9N9R4R2"/>
<dbReference type="PANTHER" id="PTHR21224">
    <property type="entry name" value="INTEGRATOR COMPLEX SUBUNIT 1"/>
    <property type="match status" value="1"/>
</dbReference>
<evidence type="ECO:0000259" key="1">
    <source>
        <dbReference type="Pfam" id="PF22927"/>
    </source>
</evidence>
<keyword evidence="3" id="KW-1185">Reference proteome</keyword>
<dbReference type="OrthoDB" id="19938at2759"/>
<dbReference type="InterPro" id="IPR038902">
    <property type="entry name" value="INTS1"/>
</dbReference>
<feature type="domain" description="Integrator complex subunit 1 R3" evidence="1">
    <location>
        <begin position="518"/>
        <end position="657"/>
    </location>
</feature>
<protein>
    <recommendedName>
        <fullName evidence="1">Integrator complex subunit 1 R3 domain-containing protein</fullName>
    </recommendedName>
</protein>
<reference evidence="2" key="1">
    <citation type="submission" date="2021-12" db="EMBL/GenBank/DDBJ databases">
        <authorList>
            <person name="King R."/>
        </authorList>
    </citation>
    <scope>NUCLEOTIDE SEQUENCE</scope>
</reference>
<sequence length="715" mass="75800">MHHTDDMMFAEEELPCEGADPWSRLGAGPAAPAPPAPARVPALLAAALAPGGDDAALTQLIAVTKRRPEQVDVVGEKIFLDDSKVLAVTSEAKRYRASGGAAGPFPYLEAVCGHLARAPAALPAAGARGVALLRALIPANSDRIAEMAESLLSKFKCVGGPLAEVLRGLARGAAAVQESLPDVPPHATREQLITALECATPSTLEAVGNKMIESCSTALVVDVISQVLENNQAGRYETKVKSEESGLQQGHLFARGGLGCGLLLDWLSELQQETLGAQPDRQMRLMFRRGWGAWRPQLATQLAHRASWRTLHACTTALLDPTQSVPLTTEHSHSALFVYVLSIISSLLIVAADWAASAVVEFCATLVDSPRVCQGRDRQAAKHAPRDDTLRLSHAQLEVLIRYVVAEAREAEEGAGGGEAGAEAMRRRMEARLPLVLRCCPSAPALLAAALQAAHHPPLLLLLYMKVPKIQQLLLGCSERSALSASLTRTLRAAAAGAGAVGGAGAAGGARAAATSATDRVSHALLTALHAATHHTHSKEHNNKVYRLEAGVRGVWARVWGAGARALPLCGALLRGAPPARHHHHLLAAVELLPDHQLLDSEEIHGIVDCYLSVCKQQTGRDSALVHRVAALLRRYLALRPARAAALLHAHRDTVASTPALSALNGAELNAPSSAAPPPHALLALQRRTDPPEELHWLLQVRTFMSFASISNLII</sequence>
<dbReference type="InterPro" id="IPR053964">
    <property type="entry name" value="INT1_R3"/>
</dbReference>
<reference evidence="2" key="2">
    <citation type="submission" date="2022-10" db="EMBL/GenBank/DDBJ databases">
        <authorList>
            <consortium name="ENA_rothamsted_submissions"/>
            <consortium name="culmorum"/>
            <person name="King R."/>
        </authorList>
    </citation>
    <scope>NUCLEOTIDE SEQUENCE</scope>
</reference>
<dbReference type="Proteomes" id="UP001153714">
    <property type="component" value="Chromosome 2"/>
</dbReference>
<name>A0A9N9R4R2_9NEOP</name>
<accession>A0A9N9R4R2</accession>
<dbReference type="Pfam" id="PF22927">
    <property type="entry name" value="INT1_R3"/>
    <property type="match status" value="1"/>
</dbReference>
<evidence type="ECO:0000313" key="3">
    <source>
        <dbReference type="Proteomes" id="UP001153714"/>
    </source>
</evidence>
<dbReference type="PANTHER" id="PTHR21224:SF1">
    <property type="entry name" value="INTEGRATOR COMPLEX SUBUNIT 1"/>
    <property type="match status" value="1"/>
</dbReference>
<gene>
    <name evidence="2" type="ORF">DIATSA_LOCUS7268</name>
</gene>
<evidence type="ECO:0000313" key="2">
    <source>
        <dbReference type="EMBL" id="CAG9789546.1"/>
    </source>
</evidence>
<dbReference type="GO" id="GO:0034474">
    <property type="term" value="P:U2 snRNA 3'-end processing"/>
    <property type="evidence" value="ECO:0007669"/>
    <property type="project" value="InterPro"/>
</dbReference>
<dbReference type="EMBL" id="OU893333">
    <property type="protein sequence ID" value="CAG9789546.1"/>
    <property type="molecule type" value="Genomic_DNA"/>
</dbReference>
<proteinExistence type="predicted"/>
<organism evidence="2 3">
    <name type="scientific">Diatraea saccharalis</name>
    <name type="common">sugarcane borer</name>
    <dbReference type="NCBI Taxonomy" id="40085"/>
    <lineage>
        <taxon>Eukaryota</taxon>
        <taxon>Metazoa</taxon>
        <taxon>Ecdysozoa</taxon>
        <taxon>Arthropoda</taxon>
        <taxon>Hexapoda</taxon>
        <taxon>Insecta</taxon>
        <taxon>Pterygota</taxon>
        <taxon>Neoptera</taxon>
        <taxon>Endopterygota</taxon>
        <taxon>Lepidoptera</taxon>
        <taxon>Glossata</taxon>
        <taxon>Ditrysia</taxon>
        <taxon>Pyraloidea</taxon>
        <taxon>Crambidae</taxon>
        <taxon>Crambinae</taxon>
        <taxon>Diatraea</taxon>
    </lineage>
</organism>
<dbReference type="GO" id="GO:0032039">
    <property type="term" value="C:integrator complex"/>
    <property type="evidence" value="ECO:0007669"/>
    <property type="project" value="InterPro"/>
</dbReference>